<evidence type="ECO:0000313" key="2">
    <source>
        <dbReference type="Proteomes" id="UP000198534"/>
    </source>
</evidence>
<reference evidence="1 2" key="1">
    <citation type="submission" date="2016-10" db="EMBL/GenBank/DDBJ databases">
        <authorList>
            <person name="de Groot N.N."/>
        </authorList>
    </citation>
    <scope>NUCLEOTIDE SEQUENCE [LARGE SCALE GENOMIC DNA]</scope>
    <source>
        <strain evidence="1 2">DSM 45610</strain>
    </source>
</reference>
<dbReference type="AlphaFoldDB" id="A0A1H2Q889"/>
<dbReference type="RefSeq" id="WP_091734678.1">
    <property type="nucleotide sequence ID" value="NZ_FNNQ01000001.1"/>
</dbReference>
<dbReference type="EMBL" id="FNNQ01000001">
    <property type="protein sequence ID" value="SDW03362.1"/>
    <property type="molecule type" value="Genomic_DNA"/>
</dbReference>
<evidence type="ECO:0000313" key="1">
    <source>
        <dbReference type="EMBL" id="SDW03362.1"/>
    </source>
</evidence>
<name>A0A1H2Q889_9BACL</name>
<proteinExistence type="predicted"/>
<sequence length="287" mass="32683">MDKIVMNSPIQVPELAVTTHPLVRVGVTGDRLLVVSQGGGTLLSDYSLDGGSARGIRLEDPGTEIHFVQALSEDRFLLVSAFSENQEHNAFIYDNQGHLLASFHVGDAIEDVQAVGDRFWIGYMEEGVEGDNLLSREGVICFNLRGKLLFSYLETAIKQGLPEVRDCYGLNALPNGETWIYYFTDHILARVEDFRVRQFWKGGPVLSWRSPLVQAGGFAIWGRILLFGNPRRHLYRGSLNRRALERVMPVDEEGEEIRFDRWWTRDSRLFLSVGDEVYCYDMKETIY</sequence>
<keyword evidence="2" id="KW-1185">Reference proteome</keyword>
<accession>A0A1H2Q889</accession>
<protein>
    <submittedName>
        <fullName evidence="1">Uncharacterized protein</fullName>
    </submittedName>
</protein>
<dbReference type="STRING" id="1048340.SAMN05444487_101139"/>
<dbReference type="OrthoDB" id="6636929at2"/>
<dbReference type="Proteomes" id="UP000198534">
    <property type="component" value="Unassembled WGS sequence"/>
</dbReference>
<organism evidence="1 2">
    <name type="scientific">Marininema mesophilum</name>
    <dbReference type="NCBI Taxonomy" id="1048340"/>
    <lineage>
        <taxon>Bacteria</taxon>
        <taxon>Bacillati</taxon>
        <taxon>Bacillota</taxon>
        <taxon>Bacilli</taxon>
        <taxon>Bacillales</taxon>
        <taxon>Thermoactinomycetaceae</taxon>
        <taxon>Marininema</taxon>
    </lineage>
</organism>
<gene>
    <name evidence="1" type="ORF">SAMN05444487_101139</name>
</gene>